<evidence type="ECO:0000256" key="6">
    <source>
        <dbReference type="HAMAP-Rule" id="MF_01123"/>
    </source>
</evidence>
<dbReference type="Pfam" id="PF13193">
    <property type="entry name" value="AMP-binding_C"/>
    <property type="match status" value="1"/>
</dbReference>
<comment type="cofactor">
    <cofactor evidence="6">
        <name>Mg(2+)</name>
        <dbReference type="ChEBI" id="CHEBI:18420"/>
    </cofactor>
</comment>
<keyword evidence="6" id="KW-0460">Magnesium</keyword>
<feature type="binding site" evidence="6">
    <location>
        <begin position="415"/>
        <end position="420"/>
    </location>
    <ligand>
        <name>ATP</name>
        <dbReference type="ChEBI" id="CHEBI:30616"/>
    </ligand>
</feature>
<dbReference type="PROSITE" id="PS00455">
    <property type="entry name" value="AMP_BINDING"/>
    <property type="match status" value="1"/>
</dbReference>
<feature type="binding site" evidence="6">
    <location>
        <position position="519"/>
    </location>
    <ligand>
        <name>ATP</name>
        <dbReference type="ChEBI" id="CHEBI:30616"/>
    </ligand>
</feature>
<keyword evidence="5 6" id="KW-0007">Acetylation</keyword>
<comment type="similarity">
    <text evidence="1 6">Belongs to the ATP-dependent AMP-binding enzyme family.</text>
</comment>
<dbReference type="Gene3D" id="3.30.300.30">
    <property type="match status" value="1"/>
</dbReference>
<dbReference type="NCBIfam" id="NF001208">
    <property type="entry name" value="PRK00174.1"/>
    <property type="match status" value="1"/>
</dbReference>
<organism evidence="10 11">
    <name type="scientific">Streptomyces chrestomyceticus JCM 4735</name>
    <dbReference type="NCBI Taxonomy" id="1306181"/>
    <lineage>
        <taxon>Bacteria</taxon>
        <taxon>Bacillati</taxon>
        <taxon>Actinomycetota</taxon>
        <taxon>Actinomycetes</taxon>
        <taxon>Kitasatosporales</taxon>
        <taxon>Streptomycetaceae</taxon>
        <taxon>Streptomyces</taxon>
    </lineage>
</organism>
<feature type="binding site" evidence="6">
    <location>
        <position position="541"/>
    </location>
    <ligand>
        <name>Mg(2+)</name>
        <dbReference type="ChEBI" id="CHEBI:18420"/>
    </ligand>
</feature>
<comment type="PTM">
    <text evidence="6">Acetylated. Deacetylation by the SIR2-homolog deacetylase activates the enzyme.</text>
</comment>
<evidence type="ECO:0000259" key="8">
    <source>
        <dbReference type="Pfam" id="PF13193"/>
    </source>
</evidence>
<feature type="binding site" evidence="6">
    <location>
        <position position="315"/>
    </location>
    <ligand>
        <name>CoA</name>
        <dbReference type="ChEBI" id="CHEBI:57287"/>
    </ligand>
</feature>
<dbReference type="Proteomes" id="UP000287830">
    <property type="component" value="Unassembled WGS sequence"/>
</dbReference>
<evidence type="ECO:0000256" key="2">
    <source>
        <dbReference type="ARBA" id="ARBA00022598"/>
    </source>
</evidence>
<dbReference type="HAMAP" id="MF_01123">
    <property type="entry name" value="Ac_CoA_synth"/>
    <property type="match status" value="1"/>
</dbReference>
<evidence type="ECO:0000259" key="9">
    <source>
        <dbReference type="Pfam" id="PF16177"/>
    </source>
</evidence>
<dbReference type="AlphaFoldDB" id="A0A7U9KV85"/>
<dbReference type="GO" id="GO:0005829">
    <property type="term" value="C:cytosol"/>
    <property type="evidence" value="ECO:0007669"/>
    <property type="project" value="TreeGrafter"/>
</dbReference>
<keyword evidence="4 6" id="KW-0067">ATP-binding</keyword>
<keyword evidence="3 6" id="KW-0547">Nucleotide-binding</keyword>
<dbReference type="InterPro" id="IPR020845">
    <property type="entry name" value="AMP-binding_CS"/>
</dbReference>
<dbReference type="FunFam" id="3.40.50.12780:FF:000001">
    <property type="entry name" value="Acetyl-coenzyme A synthetase"/>
    <property type="match status" value="1"/>
</dbReference>
<evidence type="ECO:0000256" key="1">
    <source>
        <dbReference type="ARBA" id="ARBA00006432"/>
    </source>
</evidence>
<keyword evidence="2 6" id="KW-0436">Ligase</keyword>
<dbReference type="SUPFAM" id="SSF56801">
    <property type="entry name" value="Acetyl-CoA synthetase-like"/>
    <property type="match status" value="1"/>
</dbReference>
<protein>
    <recommendedName>
        <fullName evidence="6">Acetyl-coenzyme A synthetase</fullName>
        <shortName evidence="6">AcCoA synthetase</shortName>
        <shortName evidence="6">Acs</shortName>
        <ecNumber evidence="6">6.2.1.1</ecNumber>
    </recommendedName>
    <alternativeName>
        <fullName evidence="6">Acetate--CoA ligase</fullName>
    </alternativeName>
    <alternativeName>
        <fullName evidence="6">Acyl-activating enzyme</fullName>
    </alternativeName>
</protein>
<dbReference type="InterPro" id="IPR025110">
    <property type="entry name" value="AMP-bd_C"/>
</dbReference>
<dbReference type="GO" id="GO:0019427">
    <property type="term" value="P:acetyl-CoA biosynthetic process from acetate"/>
    <property type="evidence" value="ECO:0007669"/>
    <property type="project" value="UniProtKB-UniRule"/>
</dbReference>
<dbReference type="Pfam" id="PF16177">
    <property type="entry name" value="ACAS_N"/>
    <property type="match status" value="1"/>
</dbReference>
<dbReference type="InterPro" id="IPR011904">
    <property type="entry name" value="Ac_CoA_lig"/>
</dbReference>
<feature type="domain" description="Acetyl-coenzyme A synthetase N-terminal" evidence="9">
    <location>
        <begin position="30"/>
        <end position="83"/>
    </location>
</feature>
<dbReference type="EC" id="6.2.1.1" evidence="6"/>
<gene>
    <name evidence="10" type="primary">acsA_1</name>
    <name evidence="6" type="synonym">acsA</name>
    <name evidence="10" type="ORF">OEIGOIKO_03767</name>
</gene>
<feature type="modified residue" description="N6-acetyllysine" evidence="6">
    <location>
        <position position="613"/>
    </location>
</feature>
<comment type="caution">
    <text evidence="6">Lacks conserved residue(s) required for the propagation of feature annotation.</text>
</comment>
<comment type="catalytic activity">
    <reaction evidence="6">
        <text>acetate + ATP + CoA = acetyl-CoA + AMP + diphosphate</text>
        <dbReference type="Rhea" id="RHEA:23176"/>
        <dbReference type="ChEBI" id="CHEBI:30089"/>
        <dbReference type="ChEBI" id="CHEBI:30616"/>
        <dbReference type="ChEBI" id="CHEBI:33019"/>
        <dbReference type="ChEBI" id="CHEBI:57287"/>
        <dbReference type="ChEBI" id="CHEBI:57288"/>
        <dbReference type="ChEBI" id="CHEBI:456215"/>
        <dbReference type="EC" id="6.2.1.1"/>
    </reaction>
</comment>
<dbReference type="InterPro" id="IPR032387">
    <property type="entry name" value="ACAS_N"/>
</dbReference>
<evidence type="ECO:0000256" key="3">
    <source>
        <dbReference type="ARBA" id="ARBA00022741"/>
    </source>
</evidence>
<evidence type="ECO:0000313" key="10">
    <source>
        <dbReference type="EMBL" id="GCD36015.1"/>
    </source>
</evidence>
<feature type="binding site" evidence="6">
    <location>
        <begin position="193"/>
        <end position="196"/>
    </location>
    <ligand>
        <name>CoA</name>
        <dbReference type="ChEBI" id="CHEBI:57287"/>
    </ligand>
</feature>
<evidence type="ECO:0000259" key="7">
    <source>
        <dbReference type="Pfam" id="PF00501"/>
    </source>
</evidence>
<dbReference type="InterPro" id="IPR042099">
    <property type="entry name" value="ANL_N_sf"/>
</dbReference>
<evidence type="ECO:0000256" key="5">
    <source>
        <dbReference type="ARBA" id="ARBA00022990"/>
    </source>
</evidence>
<dbReference type="PANTHER" id="PTHR24095:SF14">
    <property type="entry name" value="ACETYL-COENZYME A SYNTHETASE 1"/>
    <property type="match status" value="1"/>
</dbReference>
<reference evidence="10 11" key="1">
    <citation type="submission" date="2018-11" db="EMBL/GenBank/DDBJ databases">
        <title>Whole genome sequence of Streptomyces chrestomyceticus NBRC 13444(T).</title>
        <authorList>
            <person name="Komaki H."/>
            <person name="Tamura T."/>
        </authorList>
    </citation>
    <scope>NUCLEOTIDE SEQUENCE [LARGE SCALE GENOMIC DNA]</scope>
    <source>
        <strain evidence="10 11">NBRC 13444</strain>
    </source>
</reference>
<evidence type="ECO:0000256" key="4">
    <source>
        <dbReference type="ARBA" id="ARBA00022840"/>
    </source>
</evidence>
<comment type="caution">
    <text evidence="10">The sequence shown here is derived from an EMBL/GenBank/DDBJ whole genome shotgun (WGS) entry which is preliminary data.</text>
</comment>
<feature type="domain" description="AMP-dependent synthetase/ligase" evidence="7">
    <location>
        <begin position="91"/>
        <end position="474"/>
    </location>
</feature>
<accession>A0A7U9KV85</accession>
<dbReference type="InterPro" id="IPR045851">
    <property type="entry name" value="AMP-bd_C_sf"/>
</dbReference>
<dbReference type="GO" id="GO:0016208">
    <property type="term" value="F:AMP binding"/>
    <property type="evidence" value="ECO:0007669"/>
    <property type="project" value="InterPro"/>
</dbReference>
<dbReference type="GO" id="GO:0046872">
    <property type="term" value="F:metal ion binding"/>
    <property type="evidence" value="ECO:0007669"/>
    <property type="project" value="UniProtKB-KW"/>
</dbReference>
<comment type="function">
    <text evidence="6">Catalyzes the conversion of acetate into acetyl-CoA (AcCoA), an essential intermediate at the junction of anabolic and catabolic pathways. AcsA undergoes a two-step reaction. In the first half reaction, AcsA combines acetate with ATP to form acetyl-adenylate (AcAMP) intermediate. In the second half reaction, it can then transfer the acetyl group from AcAMP to the sulfhydryl group of CoA, forming the product AcCoA.</text>
</comment>
<sequence length="654" mass="71459">MSNESLANLLKEERRFAPPAELAANANVTAEAYERAAADRLGFWATQAKRLTWATEPTETLDWSNPPFAKWFADGKLNVAYNCVDRHVENGLGDRVAIHFEGEPGDTRSITYAQLQREVSQAANALTELGVTAGDRVAIYLPMIPEAVISMLACARLGAPHSVVFGGFSADALATRINDADARVVITADGGYRRGKPSALKPAVDEALTRPGTENVRSVLVVRRTGQEDVAWTEGRDVWWHDIVGRQSETHTPEAFDAEHPLFILYTSGTTGKPKGILHTTGGYLTQVAYTHHAVFDLKPETDVYWCTADVGWVTGHSYITYGPLANGATEVLYEGTPDTPHQGRWWEIVQKYGVTILYTAPTAIRACMKWGDDIPAKYDLSSLRVLGSVGEPINPEAWMWYRKHIGADQAPIVDTWWQTETGGMMLSPLPGVTETKPGSAQRPLPGIAATVVDDEAREVPDGGGGYLVLTEPWPSMLRTIWGDDQRYLDTYWSRFEGKYFAGDGAKKDEDGDIWLLGRVDDVMLVSGHNISTTEVESALVSHPKVAEAAVVGATDPQTTQSICAFVILRGTAAEDEGLVEELRAHVGKQLGPIAKPKRVLPVAELPKTRSGKIMRRLLRDVAENRDLGDVSTLTDFGVMDLIQAKLPAAASED</sequence>
<dbReference type="NCBIfam" id="TIGR02188">
    <property type="entry name" value="Ac_CoA_lig_AcsA"/>
    <property type="match status" value="1"/>
</dbReference>
<feature type="binding site" evidence="6">
    <location>
        <begin position="391"/>
        <end position="393"/>
    </location>
    <ligand>
        <name>ATP</name>
        <dbReference type="ChEBI" id="CHEBI:30616"/>
    </ligand>
</feature>
<evidence type="ECO:0000313" key="11">
    <source>
        <dbReference type="Proteomes" id="UP000287830"/>
    </source>
</evidence>
<feature type="binding site" evidence="6">
    <location>
        <position position="546"/>
    </location>
    <ligand>
        <name>Mg(2+)</name>
        <dbReference type="ChEBI" id="CHEBI:18420"/>
    </ligand>
</feature>
<feature type="binding site" evidence="6">
    <location>
        <position position="504"/>
    </location>
    <ligand>
        <name>ATP</name>
        <dbReference type="ChEBI" id="CHEBI:30616"/>
    </ligand>
</feature>
<dbReference type="GO" id="GO:0005524">
    <property type="term" value="F:ATP binding"/>
    <property type="evidence" value="ECO:0007669"/>
    <property type="project" value="UniProtKB-KW"/>
</dbReference>
<dbReference type="InterPro" id="IPR000873">
    <property type="entry name" value="AMP-dep_synth/lig_dom"/>
</dbReference>
<dbReference type="GeneID" id="95622660"/>
<dbReference type="Gene3D" id="3.40.50.12780">
    <property type="entry name" value="N-terminal domain of ligase-like"/>
    <property type="match status" value="1"/>
</dbReference>
<dbReference type="OrthoDB" id="9803968at2"/>
<proteinExistence type="inferred from homology"/>
<name>A0A7U9KV85_9ACTN</name>
<dbReference type="EMBL" id="BHZC01000001">
    <property type="protein sequence ID" value="GCD36015.1"/>
    <property type="molecule type" value="Genomic_DNA"/>
</dbReference>
<dbReference type="RefSeq" id="WP_125045797.1">
    <property type="nucleotide sequence ID" value="NZ_BHZC01000001.1"/>
</dbReference>
<feature type="domain" description="AMP-binding enzyme C-terminal" evidence="8">
    <location>
        <begin position="535"/>
        <end position="613"/>
    </location>
</feature>
<dbReference type="Pfam" id="PF00501">
    <property type="entry name" value="AMP-binding"/>
    <property type="match status" value="1"/>
</dbReference>
<dbReference type="GO" id="GO:0003987">
    <property type="term" value="F:acetate-CoA ligase activity"/>
    <property type="evidence" value="ECO:0007669"/>
    <property type="project" value="UniProtKB-UniRule"/>
</dbReference>
<dbReference type="PANTHER" id="PTHR24095">
    <property type="entry name" value="ACETYL-COENZYME A SYNTHETASE"/>
    <property type="match status" value="1"/>
</dbReference>
<feature type="binding site" evidence="6">
    <location>
        <position position="543"/>
    </location>
    <ligand>
        <name>Mg(2+)</name>
        <dbReference type="ChEBI" id="CHEBI:18420"/>
    </ligand>
</feature>
<dbReference type="CDD" id="cd05966">
    <property type="entry name" value="ACS"/>
    <property type="match status" value="1"/>
</dbReference>
<feature type="binding site" evidence="6">
    <location>
        <position position="527"/>
    </location>
    <ligand>
        <name>CoA</name>
        <dbReference type="ChEBI" id="CHEBI:57287"/>
    </ligand>
</feature>
<keyword evidence="6" id="KW-0479">Metal-binding</keyword>